<evidence type="ECO:0000313" key="3">
    <source>
        <dbReference type="Proteomes" id="UP001597641"/>
    </source>
</evidence>
<protein>
    <submittedName>
        <fullName evidence="2">Uncharacterized protein</fullName>
    </submittedName>
</protein>
<dbReference type="Proteomes" id="UP001597641">
    <property type="component" value="Unassembled WGS sequence"/>
</dbReference>
<name>A0ABW6BUE8_9BACT</name>
<sequence>MERISAGKVLLGLFFSLCFGFKAQAQSPQQKDKELNNFNVRSFGQAGVSGNSNSDKKTKSNLFKSHRVYTFKVLYKDGAEKEVTGHIKYVKDDSTYILAYRGGSVKASDTQYIYRVDIASGDTVAGTSYQNQWLFSVIKGKINGYSNYAENSASYITHISRNGSGQLQSLDFGKKHEHDQAVAALTAMVTGNETAEQLIREHKHKAKRKELIKNIALGGLGFTIVGIAAPPLATAFIVGVPVGVGAGVATASVRTVDLLEVIDAYNNTEAIAFF</sequence>
<gene>
    <name evidence="2" type="ORF">ACFS7Z_12255</name>
</gene>
<organism evidence="2 3">
    <name type="scientific">Pontibacter toksunensis</name>
    <dbReference type="NCBI Taxonomy" id="1332631"/>
    <lineage>
        <taxon>Bacteria</taxon>
        <taxon>Pseudomonadati</taxon>
        <taxon>Bacteroidota</taxon>
        <taxon>Cytophagia</taxon>
        <taxon>Cytophagales</taxon>
        <taxon>Hymenobacteraceae</taxon>
        <taxon>Pontibacter</taxon>
    </lineage>
</organism>
<keyword evidence="1" id="KW-0732">Signal</keyword>
<dbReference type="RefSeq" id="WP_377484910.1">
    <property type="nucleotide sequence ID" value="NZ_JBHUOX010000008.1"/>
</dbReference>
<dbReference type="EMBL" id="JBHUOX010000008">
    <property type="protein sequence ID" value="MFD3001141.1"/>
    <property type="molecule type" value="Genomic_DNA"/>
</dbReference>
<feature type="chain" id="PRO_5046598267" evidence="1">
    <location>
        <begin position="26"/>
        <end position="274"/>
    </location>
</feature>
<evidence type="ECO:0000313" key="2">
    <source>
        <dbReference type="EMBL" id="MFD3001141.1"/>
    </source>
</evidence>
<evidence type="ECO:0000256" key="1">
    <source>
        <dbReference type="SAM" id="SignalP"/>
    </source>
</evidence>
<comment type="caution">
    <text evidence="2">The sequence shown here is derived from an EMBL/GenBank/DDBJ whole genome shotgun (WGS) entry which is preliminary data.</text>
</comment>
<accession>A0ABW6BUE8</accession>
<reference evidence="3" key="1">
    <citation type="journal article" date="2019" name="Int. J. Syst. Evol. Microbiol.">
        <title>The Global Catalogue of Microorganisms (GCM) 10K type strain sequencing project: providing services to taxonomists for standard genome sequencing and annotation.</title>
        <authorList>
            <consortium name="The Broad Institute Genomics Platform"/>
            <consortium name="The Broad Institute Genome Sequencing Center for Infectious Disease"/>
            <person name="Wu L."/>
            <person name="Ma J."/>
        </authorList>
    </citation>
    <scope>NUCLEOTIDE SEQUENCE [LARGE SCALE GENOMIC DNA]</scope>
    <source>
        <strain evidence="3">KCTC 23984</strain>
    </source>
</reference>
<keyword evidence="3" id="KW-1185">Reference proteome</keyword>
<proteinExistence type="predicted"/>
<feature type="signal peptide" evidence="1">
    <location>
        <begin position="1"/>
        <end position="25"/>
    </location>
</feature>